<name>A0A4Y2RNJ0_ARAVE</name>
<dbReference type="EMBL" id="BGPR01017806">
    <property type="protein sequence ID" value="GBN77341.1"/>
    <property type="molecule type" value="Genomic_DNA"/>
</dbReference>
<accession>A0A4Y2RNJ0</accession>
<gene>
    <name evidence="4" type="ORF">AVEN_1195_1</name>
    <name evidence="2" type="ORF">AVEN_131488_1</name>
    <name evidence="3" type="ORF">AVEN_190145_1</name>
    <name evidence="1" type="ORF">AVEN_274800_1</name>
</gene>
<dbReference type="OrthoDB" id="6472729at2759"/>
<protein>
    <submittedName>
        <fullName evidence="4">Uncharacterized protein</fullName>
    </submittedName>
</protein>
<evidence type="ECO:0000313" key="4">
    <source>
        <dbReference type="EMBL" id="GBN77382.1"/>
    </source>
</evidence>
<evidence type="ECO:0000313" key="3">
    <source>
        <dbReference type="EMBL" id="GBN77377.1"/>
    </source>
</evidence>
<sequence length="356" mass="42340">MDISFVPSLEHASCQKIVMSLLSDSDLKWRDADDYHKIKSRVTEKISKLIPCNLLQRKLEKFIAPLLFEVRKWAMFCEKNWAGLEIRSCRVRDTIPQCRLRDGTIDREKCMNLLVKNRDINPLNRFIMACTFCMFEDVLDLWNSLLRIEKGYLRNRCSTSSDISYFIIRHWIEWLESSTDKDWESFAAWALETPVWKSNIFMLKRVLQTLSPAEKSQRLLKALTGGEVSSDMMRFGLSIMSEDEREVIFRESPLEVFKCILSWPLRNVFIDFASKLWPYVTEDTFCEILYNILRMIKNERFEYVELLVILKSFWAQSPNHYKKFAEQDSYLCGPLNYVLEYDFAQQFQRDGFLRKF</sequence>
<dbReference type="Proteomes" id="UP000499080">
    <property type="component" value="Unassembled WGS sequence"/>
</dbReference>
<comment type="caution">
    <text evidence="4">The sequence shown here is derived from an EMBL/GenBank/DDBJ whole genome shotgun (WGS) entry which is preliminary data.</text>
</comment>
<dbReference type="EMBL" id="BGPR01017823">
    <property type="protein sequence ID" value="GBN77382.1"/>
    <property type="molecule type" value="Genomic_DNA"/>
</dbReference>
<reference evidence="4 5" key="1">
    <citation type="journal article" date="2019" name="Sci. Rep.">
        <title>Orb-weaving spider Araneus ventricosus genome elucidates the spidroin gene catalogue.</title>
        <authorList>
            <person name="Kono N."/>
            <person name="Nakamura H."/>
            <person name="Ohtoshi R."/>
            <person name="Moran D.A.P."/>
            <person name="Shinohara A."/>
            <person name="Yoshida Y."/>
            <person name="Fujiwara M."/>
            <person name="Mori M."/>
            <person name="Tomita M."/>
            <person name="Arakawa K."/>
        </authorList>
    </citation>
    <scope>NUCLEOTIDE SEQUENCE [LARGE SCALE GENOMIC DNA]</scope>
</reference>
<dbReference type="EMBL" id="BGPR01017804">
    <property type="protein sequence ID" value="GBN77331.1"/>
    <property type="molecule type" value="Genomic_DNA"/>
</dbReference>
<dbReference type="AlphaFoldDB" id="A0A4Y2RNJ0"/>
<dbReference type="EMBL" id="BGPR01017821">
    <property type="protein sequence ID" value="GBN77377.1"/>
    <property type="molecule type" value="Genomic_DNA"/>
</dbReference>
<evidence type="ECO:0000313" key="1">
    <source>
        <dbReference type="EMBL" id="GBN77331.1"/>
    </source>
</evidence>
<keyword evidence="5" id="KW-1185">Reference proteome</keyword>
<proteinExistence type="predicted"/>
<evidence type="ECO:0000313" key="5">
    <source>
        <dbReference type="Proteomes" id="UP000499080"/>
    </source>
</evidence>
<organism evidence="4 5">
    <name type="scientific">Araneus ventricosus</name>
    <name type="common">Orbweaver spider</name>
    <name type="synonym">Epeira ventricosa</name>
    <dbReference type="NCBI Taxonomy" id="182803"/>
    <lineage>
        <taxon>Eukaryota</taxon>
        <taxon>Metazoa</taxon>
        <taxon>Ecdysozoa</taxon>
        <taxon>Arthropoda</taxon>
        <taxon>Chelicerata</taxon>
        <taxon>Arachnida</taxon>
        <taxon>Araneae</taxon>
        <taxon>Araneomorphae</taxon>
        <taxon>Entelegynae</taxon>
        <taxon>Araneoidea</taxon>
        <taxon>Araneidae</taxon>
        <taxon>Araneus</taxon>
    </lineage>
</organism>
<evidence type="ECO:0000313" key="2">
    <source>
        <dbReference type="EMBL" id="GBN77341.1"/>
    </source>
</evidence>